<proteinExistence type="predicted"/>
<evidence type="ECO:0000313" key="2">
    <source>
        <dbReference type="EMBL" id="KAH7331917.1"/>
    </source>
</evidence>
<accession>A0A8T2SHR3</accession>
<dbReference type="EMBL" id="CM035425">
    <property type="protein sequence ID" value="KAH7331917.1"/>
    <property type="molecule type" value="Genomic_DNA"/>
</dbReference>
<organism evidence="2 3">
    <name type="scientific">Ceratopteris richardii</name>
    <name type="common">Triangle waterfern</name>
    <dbReference type="NCBI Taxonomy" id="49495"/>
    <lineage>
        <taxon>Eukaryota</taxon>
        <taxon>Viridiplantae</taxon>
        <taxon>Streptophyta</taxon>
        <taxon>Embryophyta</taxon>
        <taxon>Tracheophyta</taxon>
        <taxon>Polypodiopsida</taxon>
        <taxon>Polypodiidae</taxon>
        <taxon>Polypodiales</taxon>
        <taxon>Pteridineae</taxon>
        <taxon>Pteridaceae</taxon>
        <taxon>Parkerioideae</taxon>
        <taxon>Ceratopteris</taxon>
    </lineage>
</organism>
<keyword evidence="3" id="KW-1185">Reference proteome</keyword>
<dbReference type="AlphaFoldDB" id="A0A8T2SHR3"/>
<gene>
    <name evidence="2" type="ORF">KP509_20G057200</name>
</gene>
<reference evidence="2" key="1">
    <citation type="submission" date="2021-08" db="EMBL/GenBank/DDBJ databases">
        <title>WGS assembly of Ceratopteris richardii.</title>
        <authorList>
            <person name="Marchant D.B."/>
            <person name="Chen G."/>
            <person name="Jenkins J."/>
            <person name="Shu S."/>
            <person name="Leebens-Mack J."/>
            <person name="Grimwood J."/>
            <person name="Schmutz J."/>
            <person name="Soltis P."/>
            <person name="Soltis D."/>
            <person name="Chen Z.-H."/>
        </authorList>
    </citation>
    <scope>NUCLEOTIDE SEQUENCE</scope>
    <source>
        <strain evidence="2">Whitten #5841</strain>
        <tissue evidence="2">Leaf</tissue>
    </source>
</reference>
<dbReference type="OrthoDB" id="994207at2759"/>
<protein>
    <submittedName>
        <fullName evidence="2">Uncharacterized protein</fullName>
    </submittedName>
</protein>
<evidence type="ECO:0000313" key="3">
    <source>
        <dbReference type="Proteomes" id="UP000825935"/>
    </source>
</evidence>
<feature type="region of interest" description="Disordered" evidence="1">
    <location>
        <begin position="110"/>
        <end position="162"/>
    </location>
</feature>
<dbReference type="OMA" id="IEQEAYA"/>
<evidence type="ECO:0000256" key="1">
    <source>
        <dbReference type="SAM" id="MobiDB-lite"/>
    </source>
</evidence>
<dbReference type="Proteomes" id="UP000825935">
    <property type="component" value="Chromosome 20"/>
</dbReference>
<dbReference type="PANTHER" id="PTHR33344">
    <property type="entry name" value="OS02G0761600 PROTEIN"/>
    <property type="match status" value="1"/>
</dbReference>
<dbReference type="PANTHER" id="PTHR33344:SF1">
    <property type="entry name" value="OS06G0214100 PROTEIN"/>
    <property type="match status" value="1"/>
</dbReference>
<comment type="caution">
    <text evidence="2">The sequence shown here is derived from an EMBL/GenBank/DDBJ whole genome shotgun (WGS) entry which is preliminary data.</text>
</comment>
<sequence length="162" mass="18495">MSSKLRFSYKIATILLCCGNLLAAIYLLQSFFRPVIPITSSSHFSFKLLGKSNRSYLISNQYTPEQLNHVMEFITIQKAAEPTELIKRVKEMQEESDIVDGIKDTVSERTPEAVGLVGENDKMNDSKPKTDQEALDEWRRKKMDEAKARSKGSKARQDDYQV</sequence>
<name>A0A8T2SHR3_CERRI</name>
<feature type="compositionally biased region" description="Basic and acidic residues" evidence="1">
    <location>
        <begin position="119"/>
        <end position="148"/>
    </location>
</feature>